<dbReference type="EMBL" id="JGYS01000001">
    <property type="protein sequence ID" value="KFI56600.1"/>
    <property type="molecule type" value="Genomic_DNA"/>
</dbReference>
<organism evidence="6 7">
    <name type="scientific">Bifidobacterium callitrichos DSM 23973</name>
    <dbReference type="NCBI Taxonomy" id="1437609"/>
    <lineage>
        <taxon>Bacteria</taxon>
        <taxon>Bacillati</taxon>
        <taxon>Actinomycetota</taxon>
        <taxon>Actinomycetes</taxon>
        <taxon>Bifidobacteriales</taxon>
        <taxon>Bifidobacteriaceae</taxon>
        <taxon>Bifidobacterium</taxon>
    </lineage>
</organism>
<reference evidence="6 7" key="1">
    <citation type="submission" date="2014-03" db="EMBL/GenBank/DDBJ databases">
        <title>Genomics of Bifidobacteria.</title>
        <authorList>
            <person name="Ventura M."/>
            <person name="Milani C."/>
            <person name="Lugli G.A."/>
        </authorList>
    </citation>
    <scope>NUCLEOTIDE SEQUENCE [LARGE SCALE GENOMIC DNA]</scope>
    <source>
        <strain evidence="6 7">DSM 23973</strain>
    </source>
</reference>
<evidence type="ECO:0000313" key="7">
    <source>
        <dbReference type="Proteomes" id="UP000029072"/>
    </source>
</evidence>
<dbReference type="Proteomes" id="UP000029072">
    <property type="component" value="Unassembled WGS sequence"/>
</dbReference>
<dbReference type="OrthoDB" id="3171425at2"/>
<evidence type="ECO:0000313" key="6">
    <source>
        <dbReference type="EMBL" id="KFI56600.1"/>
    </source>
</evidence>
<dbReference type="Pfam" id="PF25309">
    <property type="entry name" value="ELLD"/>
    <property type="match status" value="2"/>
</dbReference>
<feature type="domain" description="NlpC/P60" evidence="5">
    <location>
        <begin position="1"/>
        <end position="143"/>
    </location>
</feature>
<gene>
    <name evidence="6" type="ORF">BCAL_0199</name>
</gene>
<sequence length="266" mass="30173">MGDINTLITRMRYWCASANLGYDQSQRWNIYPGGECDCSSLVIHCLKEAGFDTGSSSYTGNMSSQLTARGWRRLPNNGNPQPGDILLNDIHHVAVYLGNGQLAQASIDERGRGSGGRSGDQTDHETNIRRYYNYPWNAYLRYAGPIEGASMTSAQDVWNYDWNHTANGGNTYNALMGAATNTAHIWNYLQPRFIGAKDTHARLLWIPGQGIIPMYEPREMQEMSEDYRNITGHQIPTVLYRTERQMRYAIAILNNESAEDRRRLRP</sequence>
<dbReference type="GO" id="GO:0006508">
    <property type="term" value="P:proteolysis"/>
    <property type="evidence" value="ECO:0007669"/>
    <property type="project" value="UniProtKB-KW"/>
</dbReference>
<dbReference type="GO" id="GO:0008234">
    <property type="term" value="F:cysteine-type peptidase activity"/>
    <property type="evidence" value="ECO:0007669"/>
    <property type="project" value="UniProtKB-KW"/>
</dbReference>
<comment type="caution">
    <text evidence="6">The sequence shown here is derived from an EMBL/GenBank/DDBJ whole genome shotgun (WGS) entry which is preliminary data.</text>
</comment>
<dbReference type="InterPro" id="IPR038765">
    <property type="entry name" value="Papain-like_cys_pep_sf"/>
</dbReference>
<keyword evidence="3 6" id="KW-0378">Hydrolase</keyword>
<dbReference type="AlphaFoldDB" id="A0A087ACV0"/>
<dbReference type="InterPro" id="IPR000064">
    <property type="entry name" value="NLP_P60_dom"/>
</dbReference>
<evidence type="ECO:0000256" key="2">
    <source>
        <dbReference type="ARBA" id="ARBA00022670"/>
    </source>
</evidence>
<dbReference type="PROSITE" id="PS51935">
    <property type="entry name" value="NLPC_P60"/>
    <property type="match status" value="1"/>
</dbReference>
<dbReference type="Gene3D" id="3.90.1720.10">
    <property type="entry name" value="endopeptidase domain like (from Nostoc punctiforme)"/>
    <property type="match status" value="1"/>
</dbReference>
<dbReference type="SUPFAM" id="SSF54001">
    <property type="entry name" value="Cysteine proteinases"/>
    <property type="match status" value="1"/>
</dbReference>
<dbReference type="RefSeq" id="WP_081887164.1">
    <property type="nucleotide sequence ID" value="NZ_JDUV01000027.1"/>
</dbReference>
<dbReference type="eggNOG" id="COG0791">
    <property type="taxonomic scope" value="Bacteria"/>
</dbReference>
<keyword evidence="2" id="KW-0645">Protease</keyword>
<comment type="similarity">
    <text evidence="1">Belongs to the peptidase C40 family.</text>
</comment>
<name>A0A087ACV0_9BIFI</name>
<evidence type="ECO:0000256" key="3">
    <source>
        <dbReference type="ARBA" id="ARBA00022801"/>
    </source>
</evidence>
<protein>
    <submittedName>
        <fullName evidence="6">Peptidoglycan hydrolase</fullName>
    </submittedName>
</protein>
<keyword evidence="4" id="KW-0788">Thiol protease</keyword>
<dbReference type="InterPro" id="IPR057370">
    <property type="entry name" value="ELLD"/>
</dbReference>
<evidence type="ECO:0000256" key="1">
    <source>
        <dbReference type="ARBA" id="ARBA00007074"/>
    </source>
</evidence>
<proteinExistence type="inferred from homology"/>
<evidence type="ECO:0000259" key="5">
    <source>
        <dbReference type="PROSITE" id="PS51935"/>
    </source>
</evidence>
<evidence type="ECO:0000256" key="4">
    <source>
        <dbReference type="ARBA" id="ARBA00022807"/>
    </source>
</evidence>
<accession>A0A087ACV0</accession>